<dbReference type="PANTHER" id="PTHR37950">
    <property type="entry name" value="4-HYDROXYPHENYLACETATE CATABOLISM PROTEIN"/>
    <property type="match status" value="1"/>
</dbReference>
<dbReference type="Pfam" id="PF02962">
    <property type="entry name" value="CHMI"/>
    <property type="match status" value="1"/>
</dbReference>
<gene>
    <name evidence="1" type="ORF">PQU95_08285</name>
</gene>
<keyword evidence="2" id="KW-1185">Reference proteome</keyword>
<accession>A0ABT5IXM3</accession>
<dbReference type="CDD" id="cd00580">
    <property type="entry name" value="CHMI"/>
    <property type="match status" value="1"/>
</dbReference>
<comment type="caution">
    <text evidence="1">The sequence shown here is derived from an EMBL/GenBank/DDBJ whole genome shotgun (WGS) entry which is preliminary data.</text>
</comment>
<dbReference type="PANTHER" id="PTHR37950:SF1">
    <property type="entry name" value="4-HYDROXYPHENYLACETATE CATABOLISM PROTEIN"/>
    <property type="match status" value="1"/>
</dbReference>
<evidence type="ECO:0000313" key="1">
    <source>
        <dbReference type="EMBL" id="MDC7717212.1"/>
    </source>
</evidence>
<dbReference type="Proteomes" id="UP001219956">
    <property type="component" value="Unassembled WGS sequence"/>
</dbReference>
<proteinExistence type="predicted"/>
<dbReference type="InterPro" id="IPR014347">
    <property type="entry name" value="Tautomerase/MIF_sf"/>
</dbReference>
<dbReference type="Gene3D" id="3.30.429.10">
    <property type="entry name" value="Macrophage Migration Inhibitory Factor"/>
    <property type="match status" value="1"/>
</dbReference>
<dbReference type="RefSeq" id="WP_272751566.1">
    <property type="nucleotide sequence ID" value="NZ_JAQQLF010000009.1"/>
</dbReference>
<sequence length="128" mass="15026">MPHFILECTDNIREQAELPELFRKAHDFLIGTGLYPVAGIRSRVHWLDTWRMADGEADYAFVHMSLKIGYGRSAEEREYTAQGLFELIKAHFQPLFDTRYLALTFELSELPQQLSYKHNNVHQRFRPA</sequence>
<name>A0ABT5IXM3_9NEIS</name>
<protein>
    <submittedName>
        <fullName evidence="1">5-carboxymethyl-2-hydroxymuconate Delta-isomerase</fullName>
    </submittedName>
</protein>
<reference evidence="1 2" key="1">
    <citation type="submission" date="2023-01" db="EMBL/GenBank/DDBJ databases">
        <title>Novel species of the genus Vogesella isolated from rivers.</title>
        <authorList>
            <person name="Lu H."/>
        </authorList>
    </citation>
    <scope>NUCLEOTIDE SEQUENCE [LARGE SCALE GENOMIC DNA]</scope>
    <source>
        <strain evidence="1 2">DC21W</strain>
    </source>
</reference>
<evidence type="ECO:0000313" key="2">
    <source>
        <dbReference type="Proteomes" id="UP001219956"/>
    </source>
</evidence>
<dbReference type="EMBL" id="JAQQLF010000009">
    <property type="protein sequence ID" value="MDC7717212.1"/>
    <property type="molecule type" value="Genomic_DNA"/>
</dbReference>
<dbReference type="InterPro" id="IPR004220">
    <property type="entry name" value="5-COMe_2-OHmuconate_Isoase"/>
</dbReference>
<organism evidence="1 2">
    <name type="scientific">Vogesella aquatica</name>
    <dbReference type="NCBI Taxonomy" id="2984206"/>
    <lineage>
        <taxon>Bacteria</taxon>
        <taxon>Pseudomonadati</taxon>
        <taxon>Pseudomonadota</taxon>
        <taxon>Betaproteobacteria</taxon>
        <taxon>Neisseriales</taxon>
        <taxon>Chromobacteriaceae</taxon>
        <taxon>Vogesella</taxon>
    </lineage>
</organism>
<dbReference type="SUPFAM" id="SSF55331">
    <property type="entry name" value="Tautomerase/MIF"/>
    <property type="match status" value="1"/>
</dbReference>